<keyword evidence="3" id="KW-1185">Reference proteome</keyword>
<organism evidence="2 3">
    <name type="scientific">Methylomonas fluvii</name>
    <dbReference type="NCBI Taxonomy" id="1854564"/>
    <lineage>
        <taxon>Bacteria</taxon>
        <taxon>Pseudomonadati</taxon>
        <taxon>Pseudomonadota</taxon>
        <taxon>Gammaproteobacteria</taxon>
        <taxon>Methylococcales</taxon>
        <taxon>Methylococcaceae</taxon>
        <taxon>Methylomonas</taxon>
    </lineage>
</organism>
<dbReference type="InterPro" id="IPR006530">
    <property type="entry name" value="YD"/>
</dbReference>
<dbReference type="Gene3D" id="2.180.10.10">
    <property type="entry name" value="RHS repeat-associated core"/>
    <property type="match status" value="1"/>
</dbReference>
<reference evidence="2 3" key="1">
    <citation type="submission" date="2020-09" db="EMBL/GenBank/DDBJ databases">
        <title>Methylomonas albis sp. nov. and Methylomonas fluvii sp. nov.: Two cold-adapted methanotrophs from the River Elbe and an amended description of Methylovulum psychrotolerans strain Eb1.</title>
        <authorList>
            <person name="Bussmann I.K."/>
            <person name="Klings K.-W."/>
            <person name="Warnstedt J."/>
            <person name="Hoppert M."/>
            <person name="Saborowski A."/>
            <person name="Horn F."/>
            <person name="Liebner S."/>
        </authorList>
    </citation>
    <scope>NUCLEOTIDE SEQUENCE [LARGE SCALE GENOMIC DNA]</scope>
    <source>
        <strain evidence="2 3">EbB</strain>
    </source>
</reference>
<sequence>MIRAETPQGISEYRYDALGRRIAKHTAQGETRFQYDGPRLLAEIDSQCSRTYLFEPGSFRPLALYEQDNSQASGTTYHYHLDHLGTPRELTDTDGRIVWSARYRAYGNLALADVEAIDNPLRFQGQYYDQETGLHYNLNRYYDPNAGRFIHQDPIGLLGGNNLYQYVPNPVNWIDPLGLTCSETTNSLPAKGYHKEVYASKPVKPENAVDKWDEFLGPGPHSNIHPRTGLPDPDRIVSADGKRSIRYGSHEMNSTPTKHHYHEETWTFDSVSNVMNVDNKVVRVPLPKN</sequence>
<dbReference type="EMBL" id="JACXST010000001">
    <property type="protein sequence ID" value="MBD9359195.1"/>
    <property type="molecule type" value="Genomic_DNA"/>
</dbReference>
<proteinExistence type="predicted"/>
<dbReference type="PANTHER" id="PTHR32305:SF15">
    <property type="entry name" value="PROTEIN RHSA-RELATED"/>
    <property type="match status" value="1"/>
</dbReference>
<dbReference type="PANTHER" id="PTHR32305">
    <property type="match status" value="1"/>
</dbReference>
<comment type="caution">
    <text evidence="2">The sequence shown here is derived from an EMBL/GenBank/DDBJ whole genome shotgun (WGS) entry which is preliminary data.</text>
</comment>
<gene>
    <name evidence="2" type="ORF">EBB_01255</name>
</gene>
<dbReference type="InterPro" id="IPR022385">
    <property type="entry name" value="Rhs_assc_core"/>
</dbReference>
<dbReference type="InterPro" id="IPR050708">
    <property type="entry name" value="T6SS_VgrG/RHS"/>
</dbReference>
<protein>
    <submittedName>
        <fullName evidence="2">RHS domain-containing protein</fullName>
    </submittedName>
</protein>
<dbReference type="PRINTS" id="PR00394">
    <property type="entry name" value="RHSPROTEIN"/>
</dbReference>
<name>A0ABR9D7V4_9GAMM</name>
<dbReference type="Proteomes" id="UP000641152">
    <property type="component" value="Unassembled WGS sequence"/>
</dbReference>
<feature type="domain" description="RHS protein conserved region" evidence="1">
    <location>
        <begin position="77"/>
        <end position="110"/>
    </location>
</feature>
<evidence type="ECO:0000313" key="3">
    <source>
        <dbReference type="Proteomes" id="UP000641152"/>
    </source>
</evidence>
<dbReference type="InterPro" id="IPR001826">
    <property type="entry name" value="RHS"/>
</dbReference>
<dbReference type="NCBIfam" id="TIGR03696">
    <property type="entry name" value="Rhs_assc_core"/>
    <property type="match status" value="1"/>
</dbReference>
<dbReference type="NCBIfam" id="TIGR01643">
    <property type="entry name" value="YD_repeat_2x"/>
    <property type="match status" value="1"/>
</dbReference>
<dbReference type="Pfam" id="PF03527">
    <property type="entry name" value="RHS"/>
    <property type="match status" value="1"/>
</dbReference>
<accession>A0ABR9D7V4</accession>
<evidence type="ECO:0000313" key="2">
    <source>
        <dbReference type="EMBL" id="MBD9359195.1"/>
    </source>
</evidence>
<evidence type="ECO:0000259" key="1">
    <source>
        <dbReference type="Pfam" id="PF03527"/>
    </source>
</evidence>